<dbReference type="PRINTS" id="PR00313">
    <property type="entry name" value="CABNDNGRPT"/>
</dbReference>
<dbReference type="GO" id="GO:0005509">
    <property type="term" value="F:calcium ion binding"/>
    <property type="evidence" value="ECO:0007669"/>
    <property type="project" value="InterPro"/>
</dbReference>
<evidence type="ECO:0000313" key="2">
    <source>
        <dbReference type="EMBL" id="AZE47506.1"/>
    </source>
</evidence>
<dbReference type="Proteomes" id="UP000268048">
    <property type="component" value="Chromosome"/>
</dbReference>
<name>A0A3G7TMM2_9PSED</name>
<accession>A0A3G7TMM2</accession>
<dbReference type="InterPro" id="IPR011049">
    <property type="entry name" value="Serralysin-like_metalloprot_C"/>
</dbReference>
<evidence type="ECO:0000313" key="3">
    <source>
        <dbReference type="Proteomes" id="UP000268048"/>
    </source>
</evidence>
<reference evidence="2 3" key="1">
    <citation type="submission" date="2018-03" db="EMBL/GenBank/DDBJ databases">
        <title>Diversity of phytobeneficial traits revealed by whole-genome analysis of worldwide-isolated phenazine-producing Pseudomonas spp.</title>
        <authorList>
            <person name="Biessy A."/>
            <person name="Novinscak A."/>
            <person name="Blom J."/>
            <person name="Leger G."/>
            <person name="Thomashow L.S."/>
            <person name="Cazorla F.M."/>
            <person name="Josic D."/>
            <person name="Filion M."/>
        </authorList>
    </citation>
    <scope>NUCLEOTIDE SEQUENCE [LARGE SCALE GENOMIC DNA]</scope>
    <source>
        <strain evidence="2 3">B25</strain>
    </source>
</reference>
<dbReference type="Pfam" id="PF00353">
    <property type="entry name" value="HemolysinCabind"/>
    <property type="match status" value="3"/>
</dbReference>
<evidence type="ECO:0000256" key="1">
    <source>
        <dbReference type="ARBA" id="ARBA00022837"/>
    </source>
</evidence>
<dbReference type="AlphaFoldDB" id="A0A3G7TMM2"/>
<keyword evidence="1" id="KW-0106">Calcium</keyword>
<dbReference type="SUPFAM" id="SSF51120">
    <property type="entry name" value="beta-Roll"/>
    <property type="match status" value="1"/>
</dbReference>
<proteinExistence type="predicted"/>
<protein>
    <submittedName>
        <fullName evidence="2">Hemolysin-type calcium binding protein</fullName>
    </submittedName>
</protein>
<sequence length="217" mass="22589">MVWRGLGNDVIYGGDGNDVIYGSLYTQLGPFAVDVASGAQADLLFGGNGDDIIVGAPDDRGTQAFGEVGNDNITVVHGMADGGEGNDLLTGTGTGFSLFGGAGADKLILQATGSAFGGEGDDTYTVNSWGLVTIQDTGTSHGDKLILTNINAQQLLVDRVGNDLYLHQYSFAEGQTPVEGVRLKDWYAGSDTIEQIQTADNQIINLPANSDAFAMFG</sequence>
<dbReference type="EMBL" id="CP027753">
    <property type="protein sequence ID" value="AZE47506.1"/>
    <property type="molecule type" value="Genomic_DNA"/>
</dbReference>
<organism evidence="2 3">
    <name type="scientific">Pseudomonas chlororaphis</name>
    <dbReference type="NCBI Taxonomy" id="587753"/>
    <lineage>
        <taxon>Bacteria</taxon>
        <taxon>Pseudomonadati</taxon>
        <taxon>Pseudomonadota</taxon>
        <taxon>Gammaproteobacteria</taxon>
        <taxon>Pseudomonadales</taxon>
        <taxon>Pseudomonadaceae</taxon>
        <taxon>Pseudomonas</taxon>
    </lineage>
</organism>
<dbReference type="Gene3D" id="2.150.10.10">
    <property type="entry name" value="Serralysin-like metalloprotease, C-terminal"/>
    <property type="match status" value="1"/>
</dbReference>
<dbReference type="InterPro" id="IPR001343">
    <property type="entry name" value="Hemolysn_Ca-bd"/>
</dbReference>
<gene>
    <name evidence="2" type="ORF">C4K04_1818</name>
</gene>